<protein>
    <submittedName>
        <fullName evidence="4">Uncharacterized protein LOC111277963</fullName>
    </submittedName>
</protein>
<dbReference type="GeneID" id="111277963"/>
<dbReference type="Proteomes" id="UP000515121">
    <property type="component" value="Unplaced"/>
</dbReference>
<evidence type="ECO:0000313" key="3">
    <source>
        <dbReference type="Proteomes" id="UP000515121"/>
    </source>
</evidence>
<feature type="region of interest" description="Disordered" evidence="1">
    <location>
        <begin position="37"/>
        <end position="118"/>
    </location>
</feature>
<proteinExistence type="predicted"/>
<dbReference type="OrthoDB" id="996724at2759"/>
<sequence>MKMVLLVLFLLGLVLLHCEANARRFLLEVNTVKAGNQVASDAKPDDEPSKLGTDVKPVTASGPLVDAKSDNKTSSNSSTVNSNEDDKNDSYGTYGNPSGSSTKIHHYYIGDHPPAKGN</sequence>
<dbReference type="RefSeq" id="XP_022720145.1">
    <property type="nucleotide sequence ID" value="XM_022864410.1"/>
</dbReference>
<name>A0A6P5WVG8_DURZI</name>
<feature type="compositionally biased region" description="Polar residues" evidence="1">
    <location>
        <begin position="90"/>
        <end position="102"/>
    </location>
</feature>
<feature type="compositionally biased region" description="Low complexity" evidence="1">
    <location>
        <begin position="72"/>
        <end position="82"/>
    </location>
</feature>
<feature type="signal peptide" evidence="2">
    <location>
        <begin position="1"/>
        <end position="22"/>
    </location>
</feature>
<feature type="chain" id="PRO_5028429825" evidence="2">
    <location>
        <begin position="23"/>
        <end position="118"/>
    </location>
</feature>
<evidence type="ECO:0000256" key="1">
    <source>
        <dbReference type="SAM" id="MobiDB-lite"/>
    </source>
</evidence>
<organism evidence="3 4">
    <name type="scientific">Durio zibethinus</name>
    <name type="common">Durian</name>
    <dbReference type="NCBI Taxonomy" id="66656"/>
    <lineage>
        <taxon>Eukaryota</taxon>
        <taxon>Viridiplantae</taxon>
        <taxon>Streptophyta</taxon>
        <taxon>Embryophyta</taxon>
        <taxon>Tracheophyta</taxon>
        <taxon>Spermatophyta</taxon>
        <taxon>Magnoliopsida</taxon>
        <taxon>eudicotyledons</taxon>
        <taxon>Gunneridae</taxon>
        <taxon>Pentapetalae</taxon>
        <taxon>rosids</taxon>
        <taxon>malvids</taxon>
        <taxon>Malvales</taxon>
        <taxon>Malvaceae</taxon>
        <taxon>Helicteroideae</taxon>
        <taxon>Durio</taxon>
    </lineage>
</organism>
<dbReference type="KEGG" id="dzi:111277963"/>
<evidence type="ECO:0000256" key="2">
    <source>
        <dbReference type="SAM" id="SignalP"/>
    </source>
</evidence>
<keyword evidence="2" id="KW-0732">Signal</keyword>
<accession>A0A6P5WVG8</accession>
<reference evidence="4" key="1">
    <citation type="submission" date="2025-08" db="UniProtKB">
        <authorList>
            <consortium name="RefSeq"/>
        </authorList>
    </citation>
    <scope>IDENTIFICATION</scope>
    <source>
        <tissue evidence="4">Fruit stalk</tissue>
    </source>
</reference>
<keyword evidence="3" id="KW-1185">Reference proteome</keyword>
<evidence type="ECO:0000313" key="4">
    <source>
        <dbReference type="RefSeq" id="XP_022720145.1"/>
    </source>
</evidence>
<dbReference type="AlphaFoldDB" id="A0A6P5WVG8"/>
<gene>
    <name evidence="4" type="primary">LOC111277963</name>
</gene>